<evidence type="ECO:0000256" key="5">
    <source>
        <dbReference type="ARBA" id="ARBA00023098"/>
    </source>
</evidence>
<dbReference type="InterPro" id="IPR002641">
    <property type="entry name" value="PNPLA_dom"/>
</dbReference>
<feature type="short sequence motif" description="GXGXXG" evidence="7">
    <location>
        <begin position="34"/>
        <end position="39"/>
    </location>
</feature>
<dbReference type="PROSITE" id="PS51635">
    <property type="entry name" value="PNPLA"/>
    <property type="match status" value="1"/>
</dbReference>
<dbReference type="PANTHER" id="PTHR32176">
    <property type="entry name" value="XYLOSE ISOMERASE"/>
    <property type="match status" value="1"/>
</dbReference>
<protein>
    <recommendedName>
        <fullName evidence="8">Patatin</fullName>
        <ecNumber evidence="8">3.1.1.-</ecNumber>
    </recommendedName>
</protein>
<dbReference type="CDD" id="cd07214">
    <property type="entry name" value="Pat17_isozyme_like"/>
    <property type="match status" value="1"/>
</dbReference>
<comment type="domain">
    <text evidence="8">The nitrogen atoms of the two glycine residues in the GGXR motif define the oxyanion hole, and stabilize the oxyanion that forms during the nucleophilic attack by the catalytic serine during substrate cleavage.</text>
</comment>
<comment type="function">
    <text evidence="6">Possesses non-specific lipolytic acyl hydrolase (LAH) activity. Hydrolyzes phospholipids as well as galactolipids. May play a role in disease resistance.</text>
</comment>
<comment type="similarity">
    <text evidence="1 8">Belongs to the patatin family.</text>
</comment>
<dbReference type="Gene3D" id="3.40.1090.10">
    <property type="entry name" value="Cytosolic phospholipase A2 catalytic domain"/>
    <property type="match status" value="1"/>
</dbReference>
<evidence type="ECO:0000256" key="7">
    <source>
        <dbReference type="PROSITE-ProRule" id="PRU01161"/>
    </source>
</evidence>
<dbReference type="Proteomes" id="UP001140206">
    <property type="component" value="Chromosome 4"/>
</dbReference>
<evidence type="ECO:0000256" key="2">
    <source>
        <dbReference type="ARBA" id="ARBA00022801"/>
    </source>
</evidence>
<reference evidence="10" key="1">
    <citation type="submission" date="2022-08" db="EMBL/GenBank/DDBJ databases">
        <authorList>
            <person name="Marques A."/>
        </authorList>
    </citation>
    <scope>NUCLEOTIDE SEQUENCE</scope>
    <source>
        <strain evidence="10">RhyPub2mFocal</strain>
        <tissue evidence="10">Leaves</tissue>
    </source>
</reference>
<evidence type="ECO:0000256" key="8">
    <source>
        <dbReference type="RuleBase" id="RU361262"/>
    </source>
</evidence>
<organism evidence="10 11">
    <name type="scientific">Rhynchospora pubera</name>
    <dbReference type="NCBI Taxonomy" id="906938"/>
    <lineage>
        <taxon>Eukaryota</taxon>
        <taxon>Viridiplantae</taxon>
        <taxon>Streptophyta</taxon>
        <taxon>Embryophyta</taxon>
        <taxon>Tracheophyta</taxon>
        <taxon>Spermatophyta</taxon>
        <taxon>Magnoliopsida</taxon>
        <taxon>Liliopsida</taxon>
        <taxon>Poales</taxon>
        <taxon>Cyperaceae</taxon>
        <taxon>Cyperoideae</taxon>
        <taxon>Rhynchosporeae</taxon>
        <taxon>Rhynchospora</taxon>
    </lineage>
</organism>
<feature type="domain" description="PNPLA" evidence="9">
    <location>
        <begin position="30"/>
        <end position="237"/>
    </location>
</feature>
<accession>A0AAV8D511</accession>
<dbReference type="SUPFAM" id="SSF52151">
    <property type="entry name" value="FabD/lysophospholipase-like"/>
    <property type="match status" value="1"/>
</dbReference>
<sequence length="410" mass="45080">MAANTDADASNVATDRIIQPPSMGKLITILSIDGGGIRGLIPATILAFLEAKLQELDGPDARLADYFDMIAGTSTGGLITSMLSTPGKDNRPVFAAKEINEFYLENGPKIFPKKMVGPFTGIATRLGLVMGPKYDGKFLHSKIQSLTKETRLSQTLANIIIPTFDVKHLQPAIFSSYEAKSDKLKDALISDICISTSAAPTYFPAHYFETQDDKGNKREFHLVDGGVAANNPTMLAMTNITKEILLENSDFFPIQPIDYGRFLIISLGTGSAKQEEKYTAFECAKWGLINWLHHGSYTPLIDIFAHASADMVDIHASVLFKALQSEKHYLRIQDDSLNGDASTVDVTTRENMENLINIGKRLLKQPVSRVNLETGVYEPCSEEGTNEEALIKFAKKLSDEKKRRNAKANA</sequence>
<comment type="function">
    <text evidence="8">Lipolytic acyl hydrolase (LAH).</text>
</comment>
<dbReference type="EMBL" id="JAMFTS010000004">
    <property type="protein sequence ID" value="KAJ4762009.1"/>
    <property type="molecule type" value="Genomic_DNA"/>
</dbReference>
<evidence type="ECO:0000313" key="11">
    <source>
        <dbReference type="Proteomes" id="UP001140206"/>
    </source>
</evidence>
<dbReference type="GO" id="GO:0016042">
    <property type="term" value="P:lipid catabolic process"/>
    <property type="evidence" value="ECO:0007669"/>
    <property type="project" value="UniProtKB-UniRule"/>
</dbReference>
<dbReference type="PANTHER" id="PTHR32176:SF27">
    <property type="entry name" value="PATATIN"/>
    <property type="match status" value="1"/>
</dbReference>
<dbReference type="AlphaFoldDB" id="A0AAV8D511"/>
<evidence type="ECO:0000256" key="3">
    <source>
        <dbReference type="ARBA" id="ARBA00022821"/>
    </source>
</evidence>
<keyword evidence="2 7" id="KW-0378">Hydrolase</keyword>
<evidence type="ECO:0000256" key="1">
    <source>
        <dbReference type="ARBA" id="ARBA00010240"/>
    </source>
</evidence>
<evidence type="ECO:0000256" key="6">
    <source>
        <dbReference type="ARBA" id="ARBA00025642"/>
    </source>
</evidence>
<proteinExistence type="inferred from homology"/>
<feature type="active site" description="Nucleophile" evidence="7">
    <location>
        <position position="74"/>
    </location>
</feature>
<gene>
    <name evidence="10" type="ORF">LUZ62_072384</name>
</gene>
<keyword evidence="3" id="KW-0611">Plant defense</keyword>
<dbReference type="Pfam" id="PF01734">
    <property type="entry name" value="Patatin"/>
    <property type="match status" value="1"/>
</dbReference>
<evidence type="ECO:0000313" key="10">
    <source>
        <dbReference type="EMBL" id="KAJ4762009.1"/>
    </source>
</evidence>
<keyword evidence="5 7" id="KW-0443">Lipid metabolism</keyword>
<dbReference type="InterPro" id="IPR016035">
    <property type="entry name" value="Acyl_Trfase/lysoPLipase"/>
</dbReference>
<keyword evidence="4 7" id="KW-0442">Lipid degradation</keyword>
<feature type="short sequence motif" description="DGA/G" evidence="7">
    <location>
        <begin position="224"/>
        <end position="226"/>
    </location>
</feature>
<comment type="caution">
    <text evidence="10">The sequence shown here is derived from an EMBL/GenBank/DDBJ whole genome shotgun (WGS) entry which is preliminary data.</text>
</comment>
<dbReference type="GO" id="GO:0004620">
    <property type="term" value="F:phospholipase activity"/>
    <property type="evidence" value="ECO:0007669"/>
    <property type="project" value="TreeGrafter"/>
</dbReference>
<dbReference type="EC" id="3.1.1.-" evidence="8"/>
<keyword evidence="11" id="KW-1185">Reference proteome</keyword>
<name>A0AAV8D511_9POAL</name>
<evidence type="ECO:0000259" key="9">
    <source>
        <dbReference type="PROSITE" id="PS51635"/>
    </source>
</evidence>
<dbReference type="FunFam" id="3.40.1090.10:FF:000005">
    <property type="entry name" value="Patatin"/>
    <property type="match status" value="1"/>
</dbReference>
<feature type="short sequence motif" description="GXSXG" evidence="7">
    <location>
        <begin position="72"/>
        <end position="76"/>
    </location>
</feature>
<dbReference type="GO" id="GO:0047372">
    <property type="term" value="F:monoacylglycerol lipase activity"/>
    <property type="evidence" value="ECO:0007669"/>
    <property type="project" value="TreeGrafter"/>
</dbReference>
<dbReference type="GO" id="GO:0006952">
    <property type="term" value="P:defense response"/>
    <property type="evidence" value="ECO:0007669"/>
    <property type="project" value="UniProtKB-KW"/>
</dbReference>
<evidence type="ECO:0000256" key="4">
    <source>
        <dbReference type="ARBA" id="ARBA00022963"/>
    </source>
</evidence>
<feature type="active site" description="Proton acceptor" evidence="7">
    <location>
        <position position="224"/>
    </location>
</feature>